<organism evidence="4 5">
    <name type="scientific">Cohnella xylanilytica</name>
    <dbReference type="NCBI Taxonomy" id="557555"/>
    <lineage>
        <taxon>Bacteria</taxon>
        <taxon>Bacillati</taxon>
        <taxon>Bacillota</taxon>
        <taxon>Bacilli</taxon>
        <taxon>Bacillales</taxon>
        <taxon>Paenibacillaceae</taxon>
        <taxon>Cohnella</taxon>
    </lineage>
</organism>
<dbReference type="GO" id="GO:0005737">
    <property type="term" value="C:cytoplasm"/>
    <property type="evidence" value="ECO:0007669"/>
    <property type="project" value="UniProtKB-SubCell"/>
</dbReference>
<keyword evidence="3" id="KW-0996">Nickel insertion</keyword>
<sequence length="292" mass="31912">MPPQADSQAAALPGVRAELKARASLAGGRPALTERYHTAPLKIAKSFDLASPGGEPQLAVVQMDVSPGLLDGDRYLYDWTVGAGVRLYATNQAYTRVHPCPSSDACVETRLRIERDAALEWMPEPILLFKEAKYAGSTEIELESGAVAIVSDLVCPGRLARGESFEYASYDAKLAVRLEGELIHYQRQRWIPAELPLRSPGCFGDCTHIASLSAFSDRIEPSMADEVAGRLEREDVPPDVRWAVARTARHGLVVQMAGNRTWPLQRLTRQAWGAIRGLLLGSPPPKLFADAQ</sequence>
<evidence type="ECO:0000256" key="3">
    <source>
        <dbReference type="HAMAP-Rule" id="MF_01384"/>
    </source>
</evidence>
<gene>
    <name evidence="3" type="primary">ureD</name>
    <name evidence="4" type="ORF">H7B90_23085</name>
</gene>
<dbReference type="PANTHER" id="PTHR33643">
    <property type="entry name" value="UREASE ACCESSORY PROTEIN D"/>
    <property type="match status" value="1"/>
</dbReference>
<dbReference type="GO" id="GO:0016151">
    <property type="term" value="F:nickel cation binding"/>
    <property type="evidence" value="ECO:0007669"/>
    <property type="project" value="UniProtKB-UniRule"/>
</dbReference>
<reference evidence="4 5" key="1">
    <citation type="submission" date="2020-08" db="EMBL/GenBank/DDBJ databases">
        <title>Cohnella phylogeny.</title>
        <authorList>
            <person name="Dunlap C."/>
        </authorList>
    </citation>
    <scope>NUCLEOTIDE SEQUENCE [LARGE SCALE GENOMIC DNA]</scope>
    <source>
        <strain evidence="4 5">DSM 25239</strain>
    </source>
</reference>
<protein>
    <recommendedName>
        <fullName evidence="3">Urease accessory protein UreD</fullName>
    </recommendedName>
</protein>
<dbReference type="Pfam" id="PF01774">
    <property type="entry name" value="UreD"/>
    <property type="match status" value="1"/>
</dbReference>
<dbReference type="HAMAP" id="MF_01384">
    <property type="entry name" value="UreD"/>
    <property type="match status" value="1"/>
</dbReference>
<evidence type="ECO:0000256" key="2">
    <source>
        <dbReference type="ARBA" id="ARBA00023186"/>
    </source>
</evidence>
<comment type="similarity">
    <text evidence="1 3">Belongs to the UreD family.</text>
</comment>
<evidence type="ECO:0000256" key="1">
    <source>
        <dbReference type="ARBA" id="ARBA00007177"/>
    </source>
</evidence>
<keyword evidence="5" id="KW-1185">Reference proteome</keyword>
<comment type="function">
    <text evidence="3">Required for maturation of urease via the functional incorporation of the urease nickel metallocenter.</text>
</comment>
<comment type="subcellular location">
    <subcellularLocation>
        <location evidence="3">Cytoplasm</location>
    </subcellularLocation>
</comment>
<dbReference type="RefSeq" id="WP_185138255.1">
    <property type="nucleotide sequence ID" value="NZ_JACJVR010000088.1"/>
</dbReference>
<comment type="caution">
    <text evidence="4">The sequence shown here is derived from an EMBL/GenBank/DDBJ whole genome shotgun (WGS) entry which is preliminary data.</text>
</comment>
<comment type="subunit">
    <text evidence="3">UreD, UreF and UreG form a complex that acts as a GTP-hydrolysis-dependent molecular chaperone, activating the urease apoprotein by helping to assemble the nickel containing metallocenter of UreC. The UreE protein probably delivers the nickel.</text>
</comment>
<dbReference type="Proteomes" id="UP000553776">
    <property type="component" value="Unassembled WGS sequence"/>
</dbReference>
<name>A0A841U858_9BACL</name>
<evidence type="ECO:0000313" key="4">
    <source>
        <dbReference type="EMBL" id="MBB6694284.1"/>
    </source>
</evidence>
<proteinExistence type="inferred from homology"/>
<keyword evidence="3" id="KW-0963">Cytoplasm</keyword>
<dbReference type="AlphaFoldDB" id="A0A841U858"/>
<keyword evidence="2 3" id="KW-0143">Chaperone</keyword>
<evidence type="ECO:0000313" key="5">
    <source>
        <dbReference type="Proteomes" id="UP000553776"/>
    </source>
</evidence>
<dbReference type="EMBL" id="JACJVR010000088">
    <property type="protein sequence ID" value="MBB6694284.1"/>
    <property type="molecule type" value="Genomic_DNA"/>
</dbReference>
<dbReference type="PANTHER" id="PTHR33643:SF1">
    <property type="entry name" value="UREASE ACCESSORY PROTEIN D"/>
    <property type="match status" value="1"/>
</dbReference>
<dbReference type="InterPro" id="IPR002669">
    <property type="entry name" value="UreD"/>
</dbReference>
<accession>A0A841U858</accession>